<sequence>MVHWLGRRAEDVLSALLVAMFVAFLLQIVTRYVLNAPLSWTAEFSTLCWVWGILWGAGLVLRDEEEIRFDVIYGAMKPAVKRVADAVTGTAVVAIFTWSLPAVVDYVTFMKVEKTAYLGLRFDLVFSVYVIFAIAQIVRHALIVWRSVTGRSVTGRGLARGA</sequence>
<feature type="domain" description="Tripartite ATP-independent periplasmic transporters DctQ component" evidence="10">
    <location>
        <begin position="20"/>
        <end position="149"/>
    </location>
</feature>
<keyword evidence="7 9" id="KW-0472">Membrane</keyword>
<keyword evidence="4 9" id="KW-0997">Cell inner membrane</keyword>
<feature type="transmembrane region" description="Helical" evidence="9">
    <location>
        <begin position="12"/>
        <end position="34"/>
    </location>
</feature>
<gene>
    <name evidence="11" type="ORF">SAMN02745775_103342</name>
</gene>
<dbReference type="AlphaFoldDB" id="A0A1I4ACF0"/>
<comment type="function">
    <text evidence="9">Part of the tripartite ATP-independent periplasmic (TRAP) transport system.</text>
</comment>
<dbReference type="RefSeq" id="WP_217648697.1">
    <property type="nucleotide sequence ID" value="NZ_FOSQ01000003.1"/>
</dbReference>
<comment type="subunit">
    <text evidence="9">The complex comprises the extracytoplasmic solute receptor protein and the two transmembrane proteins.</text>
</comment>
<keyword evidence="12" id="KW-1185">Reference proteome</keyword>
<dbReference type="STRING" id="1123062.SAMN02745775_103342"/>
<protein>
    <recommendedName>
        <fullName evidence="9">TRAP transporter small permease protein</fullName>
    </recommendedName>
</protein>
<keyword evidence="2 9" id="KW-0813">Transport</keyword>
<evidence type="ECO:0000259" key="10">
    <source>
        <dbReference type="Pfam" id="PF04290"/>
    </source>
</evidence>
<evidence type="ECO:0000256" key="4">
    <source>
        <dbReference type="ARBA" id="ARBA00022519"/>
    </source>
</evidence>
<evidence type="ECO:0000256" key="3">
    <source>
        <dbReference type="ARBA" id="ARBA00022475"/>
    </source>
</evidence>
<name>A0A1I4ACF0_9PROT</name>
<feature type="transmembrane region" description="Helical" evidence="9">
    <location>
        <begin position="83"/>
        <end position="104"/>
    </location>
</feature>
<keyword evidence="5 9" id="KW-0812">Transmembrane</keyword>
<dbReference type="Proteomes" id="UP000199473">
    <property type="component" value="Unassembled WGS sequence"/>
</dbReference>
<dbReference type="GO" id="GO:0015740">
    <property type="term" value="P:C4-dicarboxylate transport"/>
    <property type="evidence" value="ECO:0007669"/>
    <property type="project" value="TreeGrafter"/>
</dbReference>
<comment type="subcellular location">
    <subcellularLocation>
        <location evidence="1 9">Cell inner membrane</location>
        <topology evidence="1 9">Multi-pass membrane protein</topology>
    </subcellularLocation>
</comment>
<dbReference type="InterPro" id="IPR055348">
    <property type="entry name" value="DctQ"/>
</dbReference>
<dbReference type="GO" id="GO:0005886">
    <property type="term" value="C:plasma membrane"/>
    <property type="evidence" value="ECO:0007669"/>
    <property type="project" value="UniProtKB-SubCell"/>
</dbReference>
<evidence type="ECO:0000256" key="7">
    <source>
        <dbReference type="ARBA" id="ARBA00023136"/>
    </source>
</evidence>
<evidence type="ECO:0000256" key="9">
    <source>
        <dbReference type="RuleBase" id="RU369079"/>
    </source>
</evidence>
<dbReference type="Pfam" id="PF04290">
    <property type="entry name" value="DctQ"/>
    <property type="match status" value="1"/>
</dbReference>
<dbReference type="GO" id="GO:0022857">
    <property type="term" value="F:transmembrane transporter activity"/>
    <property type="evidence" value="ECO:0007669"/>
    <property type="project" value="UniProtKB-UniRule"/>
</dbReference>
<keyword evidence="3" id="KW-1003">Cell membrane</keyword>
<organism evidence="11 12">
    <name type="scientific">Falsiroseomonas stagni DSM 19981</name>
    <dbReference type="NCBI Taxonomy" id="1123062"/>
    <lineage>
        <taxon>Bacteria</taxon>
        <taxon>Pseudomonadati</taxon>
        <taxon>Pseudomonadota</taxon>
        <taxon>Alphaproteobacteria</taxon>
        <taxon>Acetobacterales</taxon>
        <taxon>Roseomonadaceae</taxon>
        <taxon>Falsiroseomonas</taxon>
    </lineage>
</organism>
<reference evidence="11 12" key="1">
    <citation type="submission" date="2016-10" db="EMBL/GenBank/DDBJ databases">
        <authorList>
            <person name="de Groot N.N."/>
        </authorList>
    </citation>
    <scope>NUCLEOTIDE SEQUENCE [LARGE SCALE GENOMIC DNA]</scope>
    <source>
        <strain evidence="11 12">DSM 19981</strain>
    </source>
</reference>
<comment type="similarity">
    <text evidence="8 9">Belongs to the TRAP transporter small permease family.</text>
</comment>
<dbReference type="PANTHER" id="PTHR35011">
    <property type="entry name" value="2,3-DIKETO-L-GULONATE TRAP TRANSPORTER SMALL PERMEASE PROTEIN YIAM"/>
    <property type="match status" value="1"/>
</dbReference>
<keyword evidence="6 9" id="KW-1133">Transmembrane helix</keyword>
<feature type="transmembrane region" description="Helical" evidence="9">
    <location>
        <begin position="40"/>
        <end position="62"/>
    </location>
</feature>
<evidence type="ECO:0000313" key="12">
    <source>
        <dbReference type="Proteomes" id="UP000199473"/>
    </source>
</evidence>
<evidence type="ECO:0000256" key="1">
    <source>
        <dbReference type="ARBA" id="ARBA00004429"/>
    </source>
</evidence>
<dbReference type="InterPro" id="IPR007387">
    <property type="entry name" value="TRAP_DctQ"/>
</dbReference>
<evidence type="ECO:0000256" key="2">
    <source>
        <dbReference type="ARBA" id="ARBA00022448"/>
    </source>
</evidence>
<dbReference type="PANTHER" id="PTHR35011:SF2">
    <property type="entry name" value="2,3-DIKETO-L-GULONATE TRAP TRANSPORTER SMALL PERMEASE PROTEIN YIAM"/>
    <property type="match status" value="1"/>
</dbReference>
<evidence type="ECO:0000313" key="11">
    <source>
        <dbReference type="EMBL" id="SFK54065.1"/>
    </source>
</evidence>
<accession>A0A1I4ACF0</accession>
<dbReference type="EMBL" id="FOSQ01000003">
    <property type="protein sequence ID" value="SFK54065.1"/>
    <property type="molecule type" value="Genomic_DNA"/>
</dbReference>
<proteinExistence type="inferred from homology"/>
<feature type="transmembrane region" description="Helical" evidence="9">
    <location>
        <begin position="124"/>
        <end position="145"/>
    </location>
</feature>
<evidence type="ECO:0000256" key="8">
    <source>
        <dbReference type="ARBA" id="ARBA00038436"/>
    </source>
</evidence>
<evidence type="ECO:0000256" key="6">
    <source>
        <dbReference type="ARBA" id="ARBA00022989"/>
    </source>
</evidence>
<evidence type="ECO:0000256" key="5">
    <source>
        <dbReference type="ARBA" id="ARBA00022692"/>
    </source>
</evidence>